<keyword evidence="6" id="KW-1185">Reference proteome</keyword>
<evidence type="ECO:0008006" key="7">
    <source>
        <dbReference type="Google" id="ProtNLM"/>
    </source>
</evidence>
<dbReference type="SUPFAM" id="SSF56801">
    <property type="entry name" value="Acetyl-CoA synthetase-like"/>
    <property type="match status" value="1"/>
</dbReference>
<dbReference type="GO" id="GO:0005777">
    <property type="term" value="C:peroxisome"/>
    <property type="evidence" value="ECO:0007669"/>
    <property type="project" value="UniProtKB-SubCell"/>
</dbReference>
<gene>
    <name evidence="5" type="ORF">CAMP_LOCUS3318</name>
</gene>
<dbReference type="Gene3D" id="3.30.300.30">
    <property type="match status" value="1"/>
</dbReference>
<sequence length="529" mass="58827">MILSGGDLEVPKLPIHEVLLARCLQNSEKDPENPAFISAENRGDSISFKEVVQFTIKISEFFVENGYKKGDVIMIATNNNWRFVVTCLGAWRAGLIVSGACPQFTEYEFDYQITDSTAKLIFCDTATHSTLRKAAPNHKIIVFDTEEYSKILKTAEKSRKMPEISMDDLLYLPYSSGTTGKPKGVMISHGNFVMMVMANVKKIGELTVAHGLPEDFAQPQDLHFLPLYHAMGMFKAVITCYRGSTQIMFAKFNLELMLQLIEEFSILGISMVPAILVRLVNSPLLQKYDISSLISIASGSAPLPQGTIDKLKEILPDVKIQQGYGMTELTFASHLPAVGSPEGSVGKLMAGTFMKVLKGTSGELCGPNEQGELWIKGPQVMKGYWKKPELMRDLIDSDGFMRTGDIVYFDKDGNTFICDRIKELIKVNGKQVAPAEIESLMMKNENVADCCVFGIDDEKCGEIPVACVVFKGASAHHDDIIAHVNSKLAAYKRIRILEIVPEVLRNATGKILRRTMKENYLKKRKLSKL</sequence>
<dbReference type="InterPro" id="IPR020845">
    <property type="entry name" value="AMP-binding_CS"/>
</dbReference>
<keyword evidence="2" id="KW-0576">Peroxisome</keyword>
<dbReference type="Pfam" id="PF13193">
    <property type="entry name" value="AMP-binding_C"/>
    <property type="match status" value="1"/>
</dbReference>
<accession>A0A9P1MYF5</accession>
<dbReference type="PANTHER" id="PTHR24096">
    <property type="entry name" value="LONG-CHAIN-FATTY-ACID--COA LIGASE"/>
    <property type="match status" value="1"/>
</dbReference>
<dbReference type="AlphaFoldDB" id="A0A9P1MYF5"/>
<dbReference type="Gene3D" id="3.40.50.12780">
    <property type="entry name" value="N-terminal domain of ligase-like"/>
    <property type="match status" value="1"/>
</dbReference>
<evidence type="ECO:0000313" key="5">
    <source>
        <dbReference type="EMBL" id="CAI5440681.1"/>
    </source>
</evidence>
<dbReference type="PROSITE" id="PS00455">
    <property type="entry name" value="AMP_BINDING"/>
    <property type="match status" value="1"/>
</dbReference>
<dbReference type="Proteomes" id="UP001152747">
    <property type="component" value="Unassembled WGS sequence"/>
</dbReference>
<evidence type="ECO:0000259" key="3">
    <source>
        <dbReference type="Pfam" id="PF00501"/>
    </source>
</evidence>
<evidence type="ECO:0000313" key="6">
    <source>
        <dbReference type="Proteomes" id="UP001152747"/>
    </source>
</evidence>
<feature type="domain" description="AMP-binding enzyme C-terminal" evidence="4">
    <location>
        <begin position="436"/>
        <end position="510"/>
    </location>
</feature>
<protein>
    <recommendedName>
        <fullName evidence="7">Acetyl-CoA synthetase-like protein</fullName>
    </recommendedName>
</protein>
<dbReference type="GO" id="GO:0016405">
    <property type="term" value="F:CoA-ligase activity"/>
    <property type="evidence" value="ECO:0007669"/>
    <property type="project" value="TreeGrafter"/>
</dbReference>
<dbReference type="Pfam" id="PF00501">
    <property type="entry name" value="AMP-binding"/>
    <property type="match status" value="1"/>
</dbReference>
<feature type="domain" description="AMP-dependent synthetase/ligase" evidence="3">
    <location>
        <begin position="26"/>
        <end position="385"/>
    </location>
</feature>
<dbReference type="InterPro" id="IPR000873">
    <property type="entry name" value="AMP-dep_synth/lig_dom"/>
</dbReference>
<evidence type="ECO:0000259" key="4">
    <source>
        <dbReference type="Pfam" id="PF13193"/>
    </source>
</evidence>
<dbReference type="CDD" id="cd05911">
    <property type="entry name" value="Firefly_Luc_like"/>
    <property type="match status" value="1"/>
</dbReference>
<comment type="caution">
    <text evidence="5">The sequence shown here is derived from an EMBL/GenBank/DDBJ whole genome shotgun (WGS) entry which is preliminary data.</text>
</comment>
<dbReference type="InterPro" id="IPR045851">
    <property type="entry name" value="AMP-bd_C_sf"/>
</dbReference>
<organism evidence="5 6">
    <name type="scientific">Caenorhabditis angaria</name>
    <dbReference type="NCBI Taxonomy" id="860376"/>
    <lineage>
        <taxon>Eukaryota</taxon>
        <taxon>Metazoa</taxon>
        <taxon>Ecdysozoa</taxon>
        <taxon>Nematoda</taxon>
        <taxon>Chromadorea</taxon>
        <taxon>Rhabditida</taxon>
        <taxon>Rhabditina</taxon>
        <taxon>Rhabditomorpha</taxon>
        <taxon>Rhabditoidea</taxon>
        <taxon>Rhabditidae</taxon>
        <taxon>Peloderinae</taxon>
        <taxon>Caenorhabditis</taxon>
    </lineage>
</organism>
<reference evidence="5" key="1">
    <citation type="submission" date="2022-11" db="EMBL/GenBank/DDBJ databases">
        <authorList>
            <person name="Kikuchi T."/>
        </authorList>
    </citation>
    <scope>NUCLEOTIDE SEQUENCE</scope>
    <source>
        <strain evidence="5">PS1010</strain>
    </source>
</reference>
<dbReference type="InterPro" id="IPR025110">
    <property type="entry name" value="AMP-bd_C"/>
</dbReference>
<evidence type="ECO:0000256" key="2">
    <source>
        <dbReference type="ARBA" id="ARBA00023140"/>
    </source>
</evidence>
<dbReference type="InterPro" id="IPR042099">
    <property type="entry name" value="ANL_N_sf"/>
</dbReference>
<dbReference type="OrthoDB" id="10253869at2759"/>
<proteinExistence type="predicted"/>
<dbReference type="PANTHER" id="PTHR24096:SF257">
    <property type="entry name" value="ACYL-COA SYNTHETASE 7"/>
    <property type="match status" value="1"/>
</dbReference>
<name>A0A9P1MYF5_9PELO</name>
<evidence type="ECO:0000256" key="1">
    <source>
        <dbReference type="ARBA" id="ARBA00004275"/>
    </source>
</evidence>
<dbReference type="EMBL" id="CANHGI010000002">
    <property type="protein sequence ID" value="CAI5440681.1"/>
    <property type="molecule type" value="Genomic_DNA"/>
</dbReference>
<comment type="subcellular location">
    <subcellularLocation>
        <location evidence="1">Peroxisome</location>
    </subcellularLocation>
</comment>